<dbReference type="InterPro" id="IPR036237">
    <property type="entry name" value="Xyl_isomerase-like_sf"/>
</dbReference>
<dbReference type="SUPFAM" id="SSF51658">
    <property type="entry name" value="Xylose isomerase-like"/>
    <property type="match status" value="1"/>
</dbReference>
<dbReference type="Pfam" id="PF01261">
    <property type="entry name" value="AP_endonuc_2"/>
    <property type="match status" value="1"/>
</dbReference>
<dbReference type="PANTHER" id="PTHR12110">
    <property type="entry name" value="HYDROXYPYRUVATE ISOMERASE"/>
    <property type="match status" value="1"/>
</dbReference>
<dbReference type="AlphaFoldDB" id="A0A7K3VX03"/>
<sequence length="299" mass="31456">MTSSPLADARLVLAWGTVRAAAFPDRVAAAAAAGIPSIGLMIGDYLALRKAGWTDEELLDVLQQHDVTIDEVEVLFGFAGPSGPANIPERPGLVYADAEAELAAFHMGDVFGVRNVQTTGRFASPPTRSGTTDAFSSLCDRAAEHGMAVALEFVPYTDIPDLAAAAQIVADAGRPNGGLCVDSWHFFRGSADFDALEAVDPAIIRMIQINDGPVVPVDSNRAVDSVHHRRCPGEGEFDLARWLAAMNRPGLAASVSVEVYSDELTRMSSAAAAQRAGAATRDVIQRVIGGPRHAPVGTV</sequence>
<dbReference type="Proteomes" id="UP000470246">
    <property type="component" value="Unassembled WGS sequence"/>
</dbReference>
<accession>A0A7K3VX03</accession>
<dbReference type="PANTHER" id="PTHR12110:SF48">
    <property type="entry name" value="BLL3656 PROTEIN"/>
    <property type="match status" value="1"/>
</dbReference>
<name>A0A7K3VX03_9ACTN</name>
<dbReference type="GO" id="GO:0016853">
    <property type="term" value="F:isomerase activity"/>
    <property type="evidence" value="ECO:0007669"/>
    <property type="project" value="UniProtKB-KW"/>
</dbReference>
<dbReference type="RefSeq" id="WP_163480066.1">
    <property type="nucleotide sequence ID" value="NZ_JAAGWF010000004.1"/>
</dbReference>
<dbReference type="EMBL" id="JAAGWF010000004">
    <property type="protein sequence ID" value="NEK56868.1"/>
    <property type="molecule type" value="Genomic_DNA"/>
</dbReference>
<keyword evidence="2" id="KW-0413">Isomerase</keyword>
<dbReference type="Gene3D" id="3.20.20.150">
    <property type="entry name" value="Divalent-metal-dependent TIM barrel enzymes"/>
    <property type="match status" value="1"/>
</dbReference>
<evidence type="ECO:0000313" key="2">
    <source>
        <dbReference type="EMBL" id="NEK56868.1"/>
    </source>
</evidence>
<proteinExistence type="predicted"/>
<keyword evidence="3" id="KW-1185">Reference proteome</keyword>
<reference evidence="2 3" key="1">
    <citation type="submission" date="2020-02" db="EMBL/GenBank/DDBJ databases">
        <title>Geodermatophilus sabuli CPCC 205279 I12A-02694.</title>
        <authorList>
            <person name="Jiang Z."/>
        </authorList>
    </citation>
    <scope>NUCLEOTIDE SEQUENCE [LARGE SCALE GENOMIC DNA]</scope>
    <source>
        <strain evidence="2 3">I12A-02694</strain>
    </source>
</reference>
<protein>
    <submittedName>
        <fullName evidence="2">Sugar phosphate isomerase/epimerase</fullName>
    </submittedName>
</protein>
<dbReference type="InterPro" id="IPR050312">
    <property type="entry name" value="IolE/XylAMocC-like"/>
</dbReference>
<gene>
    <name evidence="2" type="ORF">GCU56_03150</name>
</gene>
<evidence type="ECO:0000313" key="3">
    <source>
        <dbReference type="Proteomes" id="UP000470246"/>
    </source>
</evidence>
<evidence type="ECO:0000259" key="1">
    <source>
        <dbReference type="Pfam" id="PF01261"/>
    </source>
</evidence>
<dbReference type="InterPro" id="IPR013022">
    <property type="entry name" value="Xyl_isomerase-like_TIM-brl"/>
</dbReference>
<comment type="caution">
    <text evidence="2">The sequence shown here is derived from an EMBL/GenBank/DDBJ whole genome shotgun (WGS) entry which is preliminary data.</text>
</comment>
<feature type="domain" description="Xylose isomerase-like TIM barrel" evidence="1">
    <location>
        <begin position="27"/>
        <end position="269"/>
    </location>
</feature>
<organism evidence="2 3">
    <name type="scientific">Geodermatophilus sabuli</name>
    <dbReference type="NCBI Taxonomy" id="1564158"/>
    <lineage>
        <taxon>Bacteria</taxon>
        <taxon>Bacillati</taxon>
        <taxon>Actinomycetota</taxon>
        <taxon>Actinomycetes</taxon>
        <taxon>Geodermatophilales</taxon>
        <taxon>Geodermatophilaceae</taxon>
        <taxon>Geodermatophilus</taxon>
    </lineage>
</organism>